<dbReference type="NCBIfam" id="TIGR04393">
    <property type="entry name" value="rpt_T5SS_PEPC"/>
    <property type="match status" value="1"/>
</dbReference>
<evidence type="ECO:0000313" key="4">
    <source>
        <dbReference type="Proteomes" id="UP000301751"/>
    </source>
</evidence>
<name>A0A480AUQ9_9BURK</name>
<dbReference type="NCBIfam" id="TIGR02601">
    <property type="entry name" value="autotrns_rpt"/>
    <property type="match status" value="2"/>
</dbReference>
<dbReference type="AlphaFoldDB" id="A0A480AUQ9"/>
<keyword evidence="1" id="KW-0732">Signal</keyword>
<dbReference type="InterPro" id="IPR011050">
    <property type="entry name" value="Pectin_lyase_fold/virulence"/>
</dbReference>
<feature type="domain" description="Ice-binding protein C-terminal" evidence="2">
    <location>
        <begin position="1229"/>
        <end position="1253"/>
    </location>
</feature>
<evidence type="ECO:0000313" key="3">
    <source>
        <dbReference type="EMBL" id="GCL63882.1"/>
    </source>
</evidence>
<proteinExistence type="predicted"/>
<gene>
    <name evidence="3" type="ORF">AQPW35_29630</name>
</gene>
<dbReference type="SUPFAM" id="SSF51126">
    <property type="entry name" value="Pectin lyase-like"/>
    <property type="match status" value="1"/>
</dbReference>
<accession>A0A480AUQ9</accession>
<dbReference type="Pfam" id="PF12951">
    <property type="entry name" value="PATR"/>
    <property type="match status" value="3"/>
</dbReference>
<reference evidence="4" key="1">
    <citation type="submission" date="2019-03" db="EMBL/GenBank/DDBJ databases">
        <title>Aquabacterium pictum sp.nov., the first bacteriochlorophyll a-containing freshwater bacterium in the genus Aquabacterium of the class Betaproteobacteria.</title>
        <authorList>
            <person name="Hirose S."/>
            <person name="Tank M."/>
            <person name="Hara E."/>
            <person name="Tamaki H."/>
            <person name="Takaichi S."/>
            <person name="Haruta S."/>
            <person name="Hanada S."/>
        </authorList>
    </citation>
    <scope>NUCLEOTIDE SEQUENCE [LARGE SCALE GENOMIC DNA]</scope>
    <source>
        <strain evidence="4">W35</strain>
    </source>
</reference>
<comment type="caution">
    <text evidence="3">The sequence shown here is derived from an EMBL/GenBank/DDBJ whole genome shotgun (WGS) entry which is preliminary data.</text>
</comment>
<keyword evidence="4" id="KW-1185">Reference proteome</keyword>
<dbReference type="InterPro" id="IPR013424">
    <property type="entry name" value="Ice-binding_C"/>
</dbReference>
<dbReference type="Pfam" id="PF07589">
    <property type="entry name" value="PEP-CTERM"/>
    <property type="match status" value="1"/>
</dbReference>
<dbReference type="Proteomes" id="UP000301751">
    <property type="component" value="Unassembled WGS sequence"/>
</dbReference>
<evidence type="ECO:0000256" key="1">
    <source>
        <dbReference type="ARBA" id="ARBA00022729"/>
    </source>
</evidence>
<organism evidence="3 4">
    <name type="scientific">Pseudaquabacterium pictum</name>
    <dbReference type="NCBI Taxonomy" id="2315236"/>
    <lineage>
        <taxon>Bacteria</taxon>
        <taxon>Pseudomonadati</taxon>
        <taxon>Pseudomonadota</taxon>
        <taxon>Betaproteobacteria</taxon>
        <taxon>Burkholderiales</taxon>
        <taxon>Sphaerotilaceae</taxon>
        <taxon>Pseudaquabacterium</taxon>
    </lineage>
</organism>
<dbReference type="InterPro" id="IPR013425">
    <property type="entry name" value="Autotrns_rpt"/>
</dbReference>
<evidence type="ECO:0000259" key="2">
    <source>
        <dbReference type="Pfam" id="PF07589"/>
    </source>
</evidence>
<dbReference type="EMBL" id="BJCL01000007">
    <property type="protein sequence ID" value="GCL63882.1"/>
    <property type="molecule type" value="Genomic_DNA"/>
</dbReference>
<dbReference type="InterPro" id="IPR030895">
    <property type="entry name" value="T5SS_PEPC_rpt"/>
</dbReference>
<sequence>MAAGHAQAQTWNGNGVTNLWSDPLNWSVFRPPIGGFGTTLTFTGNRQLATQQNLASVFDLNAMTFASGAGAFSISGNTVRFLGFASLVQNSVNAVVIASQVQVADRLVVSGAGDISFKGGLANGGATTPLLALQGTGRLTLTEPGSFSGRVEVDSGVLRLEHALALQSAHVALNADNALQLATGPTARLRLLTGSGDLALGATRLTLGGTSNTSLRYDGGLSATTGGLTISGGGTAQFTGRSSIDAVQVLDGRLLLSGGSLQLNNRDQGLHVGNGLTPTAGTPTLDVTGGATLSARGRTVQIDGGVGTELRVLETGSTLHTGFQTLVGNHANGRLVVTGGTVAAGSFLAMGFNNASVGALDIGLGGLVTNTVGLLGTLTGATGSAQVSGAGARWENAQLGLGGFSTAQNGGTGSLLVSNGGLVTVSDALTFWTAASRITLDGGHLRVGRLLAEPGRGGTIDLQGDGPLGVAMTILGTGDASFSGMLTGSGTLYKTGAAAQTLASANPFSGNTAIDGGRIVLGHAQALQNSTVQLAVDGGLDLNGHADVTLGGLSGNGSLSLGSTLLRIGNNGRATTYGGVLAGATGTLVKLGSGTTTLTGTGSTLKMLVSEAGSLVLQGGSLTLGDPGAGSAATALAVVGGGALHILGGAQVRANQPGASSVFVDGVAGTQLLIDGAGSRLDAGFQFIAGNSGLGTVTVRNGGALASSFALAAGFAGGSRGNLTVESGGTASAAAVALGTLAGSVGEALVTGAGSQLLVSSTLGIGGFSGAQTGGTGTLTLADGGSARADVTHLWTAGSSVRIDGGVLTTAGLSSQGAVGEVALLADPLSGSALVLDGASGVHSFAGRITGDGSLRKTGAATQLLTGVNSFAGSVQVLGGTLQMASGAASDYTVASGALLQLGARNLGGAVVQADAGGRVQYTGTTLTGGLLMGSGAHDISGVRRLVGLQVANGVTLLPRDGATFVGLTNAGLVNNGPGRLLNWQGGGITTGALQVAGTTAVSGFSSTGRIDVLAGGTLGNEGSDLVLGGGSRTLVGAADAPGGEILLAAGTTLQLNGGLLVNNGRIAGPLVVNFGGVAKGAGQFGAVTVTDGGSFSPGNSPGTARTGSATWAAGGSYLVELAAATGTAGTDWDLWAIDGSLDITAGTSANSRFTISLVSQDSAGALSPLAGFDPLRGHRWLIADTTLGITGFDTARFTLDSRGFANATAGGSFSLAVSDGDLYLNFAPVPEPGTWALMLGGLAGLAGLARRRVALTRAGA</sequence>
<protein>
    <recommendedName>
        <fullName evidence="2">Ice-binding protein C-terminal domain-containing protein</fullName>
    </recommendedName>
</protein>
<dbReference type="NCBIfam" id="TIGR02595">
    <property type="entry name" value="PEP_CTERM"/>
    <property type="match status" value="1"/>
</dbReference>